<dbReference type="AlphaFoldDB" id="A0A388KM09"/>
<reference evidence="3 4" key="1">
    <citation type="journal article" date="2018" name="Cell">
        <title>The Chara Genome: Secondary Complexity and Implications for Plant Terrestrialization.</title>
        <authorList>
            <person name="Nishiyama T."/>
            <person name="Sakayama H."/>
            <person name="Vries J.D."/>
            <person name="Buschmann H."/>
            <person name="Saint-Marcoux D."/>
            <person name="Ullrich K.K."/>
            <person name="Haas F.B."/>
            <person name="Vanderstraeten L."/>
            <person name="Becker D."/>
            <person name="Lang D."/>
            <person name="Vosolsobe S."/>
            <person name="Rombauts S."/>
            <person name="Wilhelmsson P.K.I."/>
            <person name="Janitza P."/>
            <person name="Kern R."/>
            <person name="Heyl A."/>
            <person name="Rumpler F."/>
            <person name="Villalobos L.I.A.C."/>
            <person name="Clay J.M."/>
            <person name="Skokan R."/>
            <person name="Toyoda A."/>
            <person name="Suzuki Y."/>
            <person name="Kagoshima H."/>
            <person name="Schijlen E."/>
            <person name="Tajeshwar N."/>
            <person name="Catarino B."/>
            <person name="Hetherington A.J."/>
            <person name="Saltykova A."/>
            <person name="Bonnot C."/>
            <person name="Breuninger H."/>
            <person name="Symeonidi A."/>
            <person name="Radhakrishnan G.V."/>
            <person name="Van Nieuwerburgh F."/>
            <person name="Deforce D."/>
            <person name="Chang C."/>
            <person name="Karol K.G."/>
            <person name="Hedrich R."/>
            <person name="Ulvskov P."/>
            <person name="Glockner G."/>
            <person name="Delwiche C.F."/>
            <person name="Petrasek J."/>
            <person name="Van de Peer Y."/>
            <person name="Friml J."/>
            <person name="Beilby M."/>
            <person name="Dolan L."/>
            <person name="Kohara Y."/>
            <person name="Sugano S."/>
            <person name="Fujiyama A."/>
            <person name="Delaux P.-M."/>
            <person name="Quint M."/>
            <person name="TheiBen G."/>
            <person name="Hagemann M."/>
            <person name="Harholt J."/>
            <person name="Dunand C."/>
            <person name="Zachgo S."/>
            <person name="Langdale J."/>
            <person name="Maumus F."/>
            <person name="Straeten D.V.D."/>
            <person name="Gould S.B."/>
            <person name="Rensing S.A."/>
        </authorList>
    </citation>
    <scope>NUCLEOTIDE SEQUENCE [LARGE SCALE GENOMIC DNA]</scope>
    <source>
        <strain evidence="3 4">S276</strain>
    </source>
</reference>
<evidence type="ECO:0000256" key="2">
    <source>
        <dbReference type="SAM" id="MobiDB-lite"/>
    </source>
</evidence>
<dbReference type="Gramene" id="GBG71081">
    <property type="protein sequence ID" value="GBG71081"/>
    <property type="gene ID" value="CBR_g8381"/>
</dbReference>
<feature type="region of interest" description="Disordered" evidence="2">
    <location>
        <begin position="204"/>
        <end position="226"/>
    </location>
</feature>
<accession>A0A388KM09</accession>
<proteinExistence type="predicted"/>
<feature type="coiled-coil region" evidence="1">
    <location>
        <begin position="164"/>
        <end position="198"/>
    </location>
</feature>
<feature type="region of interest" description="Disordered" evidence="2">
    <location>
        <begin position="29"/>
        <end position="64"/>
    </location>
</feature>
<name>A0A388KM09_CHABU</name>
<evidence type="ECO:0000313" key="4">
    <source>
        <dbReference type="Proteomes" id="UP000265515"/>
    </source>
</evidence>
<evidence type="ECO:0000256" key="1">
    <source>
        <dbReference type="SAM" id="Coils"/>
    </source>
</evidence>
<keyword evidence="4" id="KW-1185">Reference proteome</keyword>
<dbReference type="Proteomes" id="UP000265515">
    <property type="component" value="Unassembled WGS sequence"/>
</dbReference>
<keyword evidence="1" id="KW-0175">Coiled coil</keyword>
<gene>
    <name evidence="3" type="ORF">CBR_g8381</name>
</gene>
<comment type="caution">
    <text evidence="3">The sequence shown here is derived from an EMBL/GenBank/DDBJ whole genome shotgun (WGS) entry which is preliminary data.</text>
</comment>
<feature type="compositionally biased region" description="Basic residues" evidence="2">
    <location>
        <begin position="29"/>
        <end position="54"/>
    </location>
</feature>
<organism evidence="3 4">
    <name type="scientific">Chara braunii</name>
    <name type="common">Braun's stonewort</name>
    <dbReference type="NCBI Taxonomy" id="69332"/>
    <lineage>
        <taxon>Eukaryota</taxon>
        <taxon>Viridiplantae</taxon>
        <taxon>Streptophyta</taxon>
        <taxon>Charophyceae</taxon>
        <taxon>Charales</taxon>
        <taxon>Characeae</taxon>
        <taxon>Chara</taxon>
    </lineage>
</organism>
<protein>
    <submittedName>
        <fullName evidence="3">Uncharacterized protein</fullName>
    </submittedName>
</protein>
<feature type="compositionally biased region" description="Polar residues" evidence="2">
    <location>
        <begin position="215"/>
        <end position="226"/>
    </location>
</feature>
<evidence type="ECO:0000313" key="3">
    <source>
        <dbReference type="EMBL" id="GBG71081.1"/>
    </source>
</evidence>
<dbReference type="Gene3D" id="1.20.5.1160">
    <property type="entry name" value="Vasodilator-stimulated phosphoprotein"/>
    <property type="match status" value="1"/>
</dbReference>
<sequence>MTIREGLIGGHIIRSGSIRCIINTLKTPRKKLGRKKLGRKKRRRRRGFRGKAKQRSSYGNKNVGSSKLRWGHAWRRGAKLTGKAVSSGGKDDFSDELTKLRMANEELKKKLGESINPTGDDKIMYLQREIMELRKQIAGKHLDEDVILALQAQIGELKQSAYMKTNFEKEIAGLRKEIGVLREQNEQIKNESNLWKEEAARPGNKRGSVVIGTPEGTNRGTPKPQWTGSARAVSLWINGRRNIEILEVSIGWLISKLRH</sequence>
<dbReference type="EMBL" id="BFEA01000140">
    <property type="protein sequence ID" value="GBG71081.1"/>
    <property type="molecule type" value="Genomic_DNA"/>
</dbReference>
<feature type="compositionally biased region" description="Polar residues" evidence="2">
    <location>
        <begin position="55"/>
        <end position="64"/>
    </location>
</feature>